<dbReference type="EMBL" id="RYER01000019">
    <property type="protein sequence ID" value="RUO15509.1"/>
    <property type="molecule type" value="Genomic_DNA"/>
</dbReference>
<gene>
    <name evidence="1" type="ORF">EJK54_1336</name>
</gene>
<organism evidence="1 2">
    <name type="scientific">Moraxella catarrhalis</name>
    <name type="common">Branhamella catarrhalis</name>
    <dbReference type="NCBI Taxonomy" id="480"/>
    <lineage>
        <taxon>Bacteria</taxon>
        <taxon>Pseudomonadati</taxon>
        <taxon>Pseudomonadota</taxon>
        <taxon>Gammaproteobacteria</taxon>
        <taxon>Moraxellales</taxon>
        <taxon>Moraxellaceae</taxon>
        <taxon>Moraxella</taxon>
    </lineage>
</organism>
<comment type="caution">
    <text evidence="1">The sequence shown here is derived from an EMBL/GenBank/DDBJ whole genome shotgun (WGS) entry which is preliminary data.</text>
</comment>
<evidence type="ECO:0000313" key="2">
    <source>
        <dbReference type="Proteomes" id="UP000268436"/>
    </source>
</evidence>
<name>A0ABY0BIQ3_MORCA</name>
<proteinExistence type="predicted"/>
<dbReference type="Proteomes" id="UP000268436">
    <property type="component" value="Unassembled WGS sequence"/>
</dbReference>
<reference evidence="1 2" key="1">
    <citation type="submission" date="2018-12" db="EMBL/GenBank/DDBJ databases">
        <title>Persistence of Moraxella catarrhalis in Chronic Obstructive Pulmonary Disease and Regulation of the Hag/MID Adhesin.</title>
        <authorList>
            <person name="Murphy T."/>
            <person name="Zhao X."/>
            <person name="Vyas G."/>
            <person name="Aluvathingal J."/>
            <person name="Nadendla S."/>
            <person name="Tallon L."/>
            <person name="Tettelin H."/>
        </authorList>
    </citation>
    <scope>NUCLEOTIDE SEQUENCE [LARGE SCALE GENOMIC DNA]</scope>
    <source>
        <strain evidence="1 2">173P27B1</strain>
    </source>
</reference>
<keyword evidence="2" id="KW-1185">Reference proteome</keyword>
<sequence>MLVSPALSSDDGAFFMAYWANCLSGVFHADLTPFTPI</sequence>
<accession>A0ABY0BIQ3</accession>
<protein>
    <submittedName>
        <fullName evidence="1">Uncharacterized protein</fullName>
    </submittedName>
</protein>
<evidence type="ECO:0000313" key="1">
    <source>
        <dbReference type="EMBL" id="RUO15509.1"/>
    </source>
</evidence>